<evidence type="ECO:0000313" key="2">
    <source>
        <dbReference type="Proteomes" id="UP000244913"/>
    </source>
</evidence>
<sequence length="62" mass="6818">MSPWSEMLRRAAVAFSIPPAAFWRLSLKEWRALAGEGAGAALGRPDLVALMARFPDEMEDEA</sequence>
<dbReference type="InterPro" id="IPR019056">
    <property type="entry name" value="Phage_TAC_6"/>
</dbReference>
<keyword evidence="2" id="KW-1185">Reference proteome</keyword>
<dbReference type="Pfam" id="PF09550">
    <property type="entry name" value="Phage_TAC_6"/>
    <property type="match status" value="1"/>
</dbReference>
<name>A0A2T9J991_9CAUL</name>
<evidence type="ECO:0000313" key="1">
    <source>
        <dbReference type="EMBL" id="PVM78420.1"/>
    </source>
</evidence>
<dbReference type="Proteomes" id="UP000244913">
    <property type="component" value="Unassembled WGS sequence"/>
</dbReference>
<organism evidence="1 2">
    <name type="scientific">Caulobacter radicis</name>
    <dbReference type="NCBI Taxonomy" id="2172650"/>
    <lineage>
        <taxon>Bacteria</taxon>
        <taxon>Pseudomonadati</taxon>
        <taxon>Pseudomonadota</taxon>
        <taxon>Alphaproteobacteria</taxon>
        <taxon>Caulobacterales</taxon>
        <taxon>Caulobacteraceae</taxon>
        <taxon>Caulobacter</taxon>
    </lineage>
</organism>
<reference evidence="1 2" key="1">
    <citation type="submission" date="2018-04" db="EMBL/GenBank/DDBJ databases">
        <title>The genome sequence of Caulobacter sp. 736.</title>
        <authorList>
            <person name="Gao J."/>
            <person name="Sun J."/>
        </authorList>
    </citation>
    <scope>NUCLEOTIDE SEQUENCE [LARGE SCALE GENOMIC DNA]</scope>
    <source>
        <strain evidence="1 2">736</strain>
    </source>
</reference>
<proteinExistence type="predicted"/>
<comment type="caution">
    <text evidence="1">The sequence shown here is derived from an EMBL/GenBank/DDBJ whole genome shotgun (WGS) entry which is preliminary data.</text>
</comment>
<protein>
    <submittedName>
        <fullName evidence="1">Phage tail assembly chaperone</fullName>
    </submittedName>
</protein>
<gene>
    <name evidence="1" type="ORF">DDF65_15330</name>
</gene>
<dbReference type="AlphaFoldDB" id="A0A2T9J991"/>
<dbReference type="RefSeq" id="WP_116568531.1">
    <property type="nucleotide sequence ID" value="NZ_QDKP01000047.1"/>
</dbReference>
<accession>A0A2T9J991</accession>
<dbReference type="EMBL" id="QDKP01000047">
    <property type="protein sequence ID" value="PVM78420.1"/>
    <property type="molecule type" value="Genomic_DNA"/>
</dbReference>